<dbReference type="Proteomes" id="UP001281614">
    <property type="component" value="Unassembled WGS sequence"/>
</dbReference>
<keyword evidence="2" id="KW-1185">Reference proteome</keyword>
<protein>
    <submittedName>
        <fullName evidence="1">Uncharacterized protein</fullName>
    </submittedName>
</protein>
<organism evidence="1 2">
    <name type="scientific">Colletotrichum kahawae</name>
    <name type="common">Coffee berry disease fungus</name>
    <dbReference type="NCBI Taxonomy" id="34407"/>
    <lineage>
        <taxon>Eukaryota</taxon>
        <taxon>Fungi</taxon>
        <taxon>Dikarya</taxon>
        <taxon>Ascomycota</taxon>
        <taxon>Pezizomycotina</taxon>
        <taxon>Sordariomycetes</taxon>
        <taxon>Hypocreomycetidae</taxon>
        <taxon>Glomerellales</taxon>
        <taxon>Glomerellaceae</taxon>
        <taxon>Colletotrichum</taxon>
        <taxon>Colletotrichum gloeosporioides species complex</taxon>
    </lineage>
</organism>
<sequence length="46" mass="4993">MVKEPRGLQLAAEKTQYLVSEQRDTCKKDIALNPGQSDSAAIAGFI</sequence>
<gene>
    <name evidence="1" type="ORF">CKAH01_14056</name>
</gene>
<accession>A0AAE0DA82</accession>
<comment type="caution">
    <text evidence="1">The sequence shown here is derived from an EMBL/GenBank/DDBJ whole genome shotgun (WGS) entry which is preliminary data.</text>
</comment>
<dbReference type="AlphaFoldDB" id="A0AAE0DA82"/>
<name>A0AAE0DA82_COLKA</name>
<dbReference type="EMBL" id="VYYT01000071">
    <property type="protein sequence ID" value="KAK2772151.1"/>
    <property type="molecule type" value="Genomic_DNA"/>
</dbReference>
<evidence type="ECO:0000313" key="1">
    <source>
        <dbReference type="EMBL" id="KAK2772151.1"/>
    </source>
</evidence>
<proteinExistence type="predicted"/>
<reference evidence="1" key="1">
    <citation type="submission" date="2023-02" db="EMBL/GenBank/DDBJ databases">
        <title>Colletotrichum kahawae CIFC_Que2 genome sequencing and assembly.</title>
        <authorList>
            <person name="Baroncelli R."/>
        </authorList>
    </citation>
    <scope>NUCLEOTIDE SEQUENCE</scope>
    <source>
        <strain evidence="1">CIFC_Que2</strain>
    </source>
</reference>
<evidence type="ECO:0000313" key="2">
    <source>
        <dbReference type="Proteomes" id="UP001281614"/>
    </source>
</evidence>